<gene>
    <name evidence="1" type="ORF">EGM_20630</name>
</gene>
<dbReference type="AlphaFoldDB" id="G8F4V8"/>
<feature type="non-terminal residue" evidence="1">
    <location>
        <position position="1"/>
    </location>
</feature>
<reference evidence="1 2" key="1">
    <citation type="journal article" date="2011" name="Nat. Biotechnol.">
        <title>Genome sequencing and comparison of two nonhuman primate animal models, the cynomolgus and Chinese rhesus macaques.</title>
        <authorList>
            <person name="Yan G."/>
            <person name="Zhang G."/>
            <person name="Fang X."/>
            <person name="Zhang Y."/>
            <person name="Li C."/>
            <person name="Ling F."/>
            <person name="Cooper D.N."/>
            <person name="Li Q."/>
            <person name="Li Y."/>
            <person name="van Gool A.J."/>
            <person name="Du H."/>
            <person name="Chen J."/>
            <person name="Chen R."/>
            <person name="Zhang P."/>
            <person name="Huang Z."/>
            <person name="Thompson J.R."/>
            <person name="Meng Y."/>
            <person name="Bai Y."/>
            <person name="Wang J."/>
            <person name="Zhuo M."/>
            <person name="Wang T."/>
            <person name="Huang Y."/>
            <person name="Wei L."/>
            <person name="Li J."/>
            <person name="Wang Z."/>
            <person name="Hu H."/>
            <person name="Yang P."/>
            <person name="Le L."/>
            <person name="Stenson P.D."/>
            <person name="Li B."/>
            <person name="Liu X."/>
            <person name="Ball E.V."/>
            <person name="An N."/>
            <person name="Huang Q."/>
            <person name="Zhang Y."/>
            <person name="Fan W."/>
            <person name="Zhang X."/>
            <person name="Li Y."/>
            <person name="Wang W."/>
            <person name="Katze M.G."/>
            <person name="Su B."/>
            <person name="Nielsen R."/>
            <person name="Yang H."/>
            <person name="Wang J."/>
            <person name="Wang X."/>
            <person name="Wang J."/>
        </authorList>
    </citation>
    <scope>NUCLEOTIDE SEQUENCE [LARGE SCALE GENOMIC DNA]</scope>
    <source>
        <strain evidence="1 2">CE-4</strain>
    </source>
</reference>
<dbReference type="Gene3D" id="1.10.238.10">
    <property type="entry name" value="EF-hand"/>
    <property type="match status" value="1"/>
</dbReference>
<evidence type="ECO:0000313" key="2">
    <source>
        <dbReference type="Proteomes" id="UP000009130"/>
    </source>
</evidence>
<dbReference type="SUPFAM" id="SSF47473">
    <property type="entry name" value="EF-hand"/>
    <property type="match status" value="1"/>
</dbReference>
<accession>G8F4V8</accession>
<dbReference type="Proteomes" id="UP000009130">
    <property type="component" value="Unassembled WGS sequence"/>
</dbReference>
<evidence type="ECO:0008006" key="3">
    <source>
        <dbReference type="Google" id="ProtNLM"/>
    </source>
</evidence>
<protein>
    <recommendedName>
        <fullName evidence="3">EF-hand domain-containing protein</fullName>
    </recommendedName>
</protein>
<sequence>TGAAELLKDLLNLCHKYTQDSDAVCRSGCPTSRISPPTCWPVRKRKSPDFLEKLFKKDRNHDEKINFSEFFSSVPAVAKELHHQSHGQKPCSEGYG</sequence>
<name>G8F4V8_MACFA</name>
<feature type="non-terminal residue" evidence="1">
    <location>
        <position position="96"/>
    </location>
</feature>
<dbReference type="EMBL" id="JH331120">
    <property type="protein sequence ID" value="EHH62322.1"/>
    <property type="molecule type" value="Genomic_DNA"/>
</dbReference>
<evidence type="ECO:0000313" key="1">
    <source>
        <dbReference type="EMBL" id="EHH62322.1"/>
    </source>
</evidence>
<organism evidence="2">
    <name type="scientific">Macaca fascicularis</name>
    <name type="common">Crab-eating macaque</name>
    <name type="synonym">Cynomolgus monkey</name>
    <dbReference type="NCBI Taxonomy" id="9541"/>
    <lineage>
        <taxon>Eukaryota</taxon>
        <taxon>Metazoa</taxon>
        <taxon>Chordata</taxon>
        <taxon>Craniata</taxon>
        <taxon>Vertebrata</taxon>
        <taxon>Euteleostomi</taxon>
        <taxon>Mammalia</taxon>
        <taxon>Eutheria</taxon>
        <taxon>Euarchontoglires</taxon>
        <taxon>Primates</taxon>
        <taxon>Haplorrhini</taxon>
        <taxon>Catarrhini</taxon>
        <taxon>Cercopithecidae</taxon>
        <taxon>Cercopithecinae</taxon>
        <taxon>Macaca</taxon>
    </lineage>
</organism>
<proteinExistence type="predicted"/>
<dbReference type="InterPro" id="IPR011992">
    <property type="entry name" value="EF-hand-dom_pair"/>
</dbReference>